<name>A0ABS8P5D3_9PSEU</name>
<feature type="chain" id="PRO_5045445080" evidence="2">
    <location>
        <begin position="23"/>
        <end position="364"/>
    </location>
</feature>
<gene>
    <name evidence="3" type="ORF">LQ327_08675</name>
</gene>
<dbReference type="InterPro" id="IPR052750">
    <property type="entry name" value="GH18_Chitinase"/>
</dbReference>
<dbReference type="InterPro" id="IPR017853">
    <property type="entry name" value="GH"/>
</dbReference>
<feature type="compositionally biased region" description="Low complexity" evidence="1">
    <location>
        <begin position="33"/>
        <end position="61"/>
    </location>
</feature>
<proteinExistence type="predicted"/>
<organism evidence="3 4">
    <name type="scientific">Actinomycetospora endophytica</name>
    <dbReference type="NCBI Taxonomy" id="2291215"/>
    <lineage>
        <taxon>Bacteria</taxon>
        <taxon>Bacillati</taxon>
        <taxon>Actinomycetota</taxon>
        <taxon>Actinomycetes</taxon>
        <taxon>Pseudonocardiales</taxon>
        <taxon>Pseudonocardiaceae</taxon>
        <taxon>Actinomycetospora</taxon>
    </lineage>
</organism>
<evidence type="ECO:0000256" key="2">
    <source>
        <dbReference type="SAM" id="SignalP"/>
    </source>
</evidence>
<dbReference type="PROSITE" id="PS51257">
    <property type="entry name" value="PROKAR_LIPOPROTEIN"/>
    <property type="match status" value="1"/>
</dbReference>
<evidence type="ECO:0000313" key="4">
    <source>
        <dbReference type="Proteomes" id="UP001199469"/>
    </source>
</evidence>
<dbReference type="Proteomes" id="UP001199469">
    <property type="component" value="Unassembled WGS sequence"/>
</dbReference>
<dbReference type="EMBL" id="JAJNDB010000001">
    <property type="protein sequence ID" value="MCD2193456.1"/>
    <property type="molecule type" value="Genomic_DNA"/>
</dbReference>
<sequence length="364" mass="36824">MRLALRAALGGVLLTMVLVACSVVPSPVRTADPAPAAESTPVAAAGARSPATTTTTAAPVREGTKAPAGPLPTVRVAPYVDLTTPPLPDLGALAAASGQNDVVLAFVLAGASCTPTWGGTTPITDPAVQRSVAALKARGGTTTVSSGGAVGTYLETRCPDARSLATAYGKALDAVGTDHLDVDVETDTGRAVSVARIADALALLQSERGARITLTVQVEDAATGMTATAEDLVRAVSDRGVAVRVNLMVMNFAASGSWSRAMLDAAAASTRTLEGMWPGSDPADVAARVGVTLMLGRNDTDATTTLADARALVEGARAAGYGYVGAWSLARDNGGCPGTATEADDCSGIDQSRWAFTRTLQGFR</sequence>
<accession>A0ABS8P5D3</accession>
<dbReference type="RefSeq" id="WP_230731633.1">
    <property type="nucleotide sequence ID" value="NZ_JAJNDB010000001.1"/>
</dbReference>
<protein>
    <submittedName>
        <fullName evidence="3">Carbohydrate-binding protein CenC</fullName>
    </submittedName>
</protein>
<comment type="caution">
    <text evidence="3">The sequence shown here is derived from an EMBL/GenBank/DDBJ whole genome shotgun (WGS) entry which is preliminary data.</text>
</comment>
<dbReference type="SUPFAM" id="SSF51445">
    <property type="entry name" value="(Trans)glycosidases"/>
    <property type="match status" value="1"/>
</dbReference>
<dbReference type="PANTHER" id="PTHR42976:SF1">
    <property type="entry name" value="GH18 DOMAIN-CONTAINING PROTEIN-RELATED"/>
    <property type="match status" value="1"/>
</dbReference>
<keyword evidence="4" id="KW-1185">Reference proteome</keyword>
<keyword evidence="2" id="KW-0732">Signal</keyword>
<dbReference type="PANTHER" id="PTHR42976">
    <property type="entry name" value="BIFUNCTIONAL CHITINASE/LYSOZYME-RELATED"/>
    <property type="match status" value="1"/>
</dbReference>
<feature type="signal peptide" evidence="2">
    <location>
        <begin position="1"/>
        <end position="22"/>
    </location>
</feature>
<feature type="region of interest" description="Disordered" evidence="1">
    <location>
        <begin position="29"/>
        <end position="69"/>
    </location>
</feature>
<evidence type="ECO:0000313" key="3">
    <source>
        <dbReference type="EMBL" id="MCD2193456.1"/>
    </source>
</evidence>
<dbReference type="Gene3D" id="3.20.20.80">
    <property type="entry name" value="Glycosidases"/>
    <property type="match status" value="1"/>
</dbReference>
<reference evidence="3 4" key="1">
    <citation type="submission" date="2021-11" db="EMBL/GenBank/DDBJ databases">
        <title>Draft genome sequence of Actinomycetospora sp. SF1 isolated from the rhizosphere soil.</title>
        <authorList>
            <person name="Duangmal K."/>
            <person name="Chantavorakit T."/>
        </authorList>
    </citation>
    <scope>NUCLEOTIDE SEQUENCE [LARGE SCALE GENOMIC DNA]</scope>
    <source>
        <strain evidence="3 4">TBRC 5722</strain>
    </source>
</reference>
<evidence type="ECO:0000256" key="1">
    <source>
        <dbReference type="SAM" id="MobiDB-lite"/>
    </source>
</evidence>